<evidence type="ECO:0000256" key="6">
    <source>
        <dbReference type="PIRSR" id="PIRSR000862-1"/>
    </source>
</evidence>
<gene>
    <name evidence="8" type="primary">lipa</name>
</gene>
<dbReference type="Xenbase" id="XB-GENE-952977">
    <property type="gene designation" value="lipa"/>
</dbReference>
<keyword evidence="3" id="KW-0442">Lipid degradation</keyword>
<keyword evidence="4" id="KW-0443">Lipid metabolism</keyword>
<dbReference type="AlphaFoldDB" id="A0A6I8R274"/>
<reference evidence="8" key="1">
    <citation type="journal article" date="2010" name="Science">
        <title>The genome of the Western clawed frog Xenopus tropicalis.</title>
        <authorList>
            <person name="Hellsten U."/>
            <person name="Harland R.M."/>
            <person name="Gilchrist M.J."/>
            <person name="Hendrix D."/>
            <person name="Jurka J."/>
            <person name="Kapitonov V."/>
            <person name="Ovcharenko I."/>
            <person name="Putnam N.H."/>
            <person name="Shu S."/>
            <person name="Taher L."/>
            <person name="Blitz I.L."/>
            <person name="Blumberg B."/>
            <person name="Dichmann D.S."/>
            <person name="Dubchak I."/>
            <person name="Amaya E."/>
            <person name="Detter J.C."/>
            <person name="Fletcher R."/>
            <person name="Gerhard D.S."/>
            <person name="Goodstein D."/>
            <person name="Graves T."/>
            <person name="Grigoriev I.V."/>
            <person name="Grimwood J."/>
            <person name="Kawashima T."/>
            <person name="Lindquist E."/>
            <person name="Lucas S.M."/>
            <person name="Mead P.E."/>
            <person name="Mitros T."/>
            <person name="Ogino H."/>
            <person name="Ohta Y."/>
            <person name="Poliakov A.V."/>
            <person name="Pollet N."/>
            <person name="Robert J."/>
            <person name="Salamov A."/>
            <person name="Sater A.K."/>
            <person name="Schmutz J."/>
            <person name="Terry A."/>
            <person name="Vize P.D."/>
            <person name="Warren W.C."/>
            <person name="Wells D."/>
            <person name="Wills A."/>
            <person name="Wilson R.K."/>
            <person name="Zimmerman L.B."/>
            <person name="Zorn A.M."/>
            <person name="Grainger R."/>
            <person name="Grammer T."/>
            <person name="Khokha M.K."/>
            <person name="Richardson P.M."/>
            <person name="Rokhsar D.S."/>
        </authorList>
    </citation>
    <scope>NUCLEOTIDE SEQUENCE [LARGE SCALE GENOMIC DNA]</scope>
    <source>
        <strain evidence="8">Nigerian</strain>
    </source>
</reference>
<feature type="active site" description="Charge relay system" evidence="6">
    <location>
        <position position="427"/>
    </location>
</feature>
<reference evidence="8" key="2">
    <citation type="submission" date="2020-05" db="UniProtKB">
        <authorList>
            <consortium name="Ensembl"/>
        </authorList>
    </citation>
    <scope>IDENTIFICATION</scope>
</reference>
<dbReference type="Ensembl" id="ENSXETT00000102094">
    <property type="protein sequence ID" value="ENSXETP00000079895"/>
    <property type="gene ID" value="ENSXETG00000009273"/>
</dbReference>
<evidence type="ECO:0000256" key="4">
    <source>
        <dbReference type="ARBA" id="ARBA00023098"/>
    </source>
</evidence>
<dbReference type="SUPFAM" id="SSF53474">
    <property type="entry name" value="alpha/beta-Hydrolases"/>
    <property type="match status" value="1"/>
</dbReference>
<comment type="similarity">
    <text evidence="1">Belongs to the AB hydrolase superfamily. Lipase family.</text>
</comment>
<sequence length="452" mass="50662">MVGHVLTGMPRPVDVYGVTLLLDADWWVASWFLCQSDRSGACVMGSPTMWLLVAVTALIPAVALTDDVPSRIRHGVAGDLLYSADPEATMNISELIRYRGYPSEEYEVLTEDGYILSVNRIPHGVKYASEGPKPVVFLQHGLLADGSNWVTNLENNSLGFILADAGYDVWIGNSRGNTWSRKHKSLSPDQEEFWAFSYDELAKKDLPAVVDFITKKTGQEQIFYVGHSQGTTIAFIAFSSLPQLAKKIKMYFGLAPVATVKFSKSPLAKLGVLPEFLIEELFGKGEFLPQTYLITWLATHFCTHAIADELCGNIFFLLSGFNEKNLNMSRVNVYSSHCPAGTSVQNMLHWRQGVRSGELKAFDFGTKGNMIHYNQTTPPFYHVRDMTVPTALWTGGNDWLADRKDVALLLTQVSNLVYHKEIPDWEHLDFIWGLDAPERMYNEIIAMMKKFG</sequence>
<dbReference type="Pfam" id="PF00561">
    <property type="entry name" value="Abhydrolase_1"/>
    <property type="match status" value="1"/>
</dbReference>
<protein>
    <submittedName>
        <fullName evidence="8">Lipase A, lysosomal acid, cholesterol esterase</fullName>
    </submittedName>
</protein>
<dbReference type="InParanoid" id="A0A6I8R274"/>
<dbReference type="FunCoup" id="A0A6I8R274">
    <property type="interactions" value="1594"/>
</dbReference>
<keyword evidence="5" id="KW-0325">Glycoprotein</keyword>
<dbReference type="FunFam" id="3.40.50.1820:FF:000012">
    <property type="entry name" value="Lipase"/>
    <property type="match status" value="1"/>
</dbReference>
<name>A0A6I8R274_XENTR</name>
<feature type="active site" description="Nucleophile" evidence="6">
    <location>
        <position position="228"/>
    </location>
</feature>
<accession>A0A6I8R274</accession>
<evidence type="ECO:0000259" key="7">
    <source>
        <dbReference type="Pfam" id="PF00561"/>
    </source>
</evidence>
<proteinExistence type="inferred from homology"/>
<evidence type="ECO:0000256" key="1">
    <source>
        <dbReference type="ARBA" id="ARBA00010701"/>
    </source>
</evidence>
<dbReference type="GeneTree" id="ENSGT00940000154696"/>
<dbReference type="InterPro" id="IPR000073">
    <property type="entry name" value="AB_hydrolase_1"/>
</dbReference>
<evidence type="ECO:0000313" key="8">
    <source>
        <dbReference type="Ensembl" id="ENSXETP00000079895"/>
    </source>
</evidence>
<dbReference type="Gene3D" id="3.40.50.1820">
    <property type="entry name" value="alpha/beta hydrolase"/>
    <property type="match status" value="1"/>
</dbReference>
<dbReference type="InterPro" id="IPR025483">
    <property type="entry name" value="Lipase_euk"/>
</dbReference>
<keyword evidence="2" id="KW-0732">Signal</keyword>
<evidence type="ECO:0000256" key="5">
    <source>
        <dbReference type="ARBA" id="ARBA00023180"/>
    </source>
</evidence>
<dbReference type="PANTHER" id="PTHR11005">
    <property type="entry name" value="LYSOSOMAL ACID LIPASE-RELATED"/>
    <property type="match status" value="1"/>
</dbReference>
<dbReference type="GO" id="GO:0016042">
    <property type="term" value="P:lipid catabolic process"/>
    <property type="evidence" value="ECO:0007669"/>
    <property type="project" value="UniProtKB-KW"/>
</dbReference>
<feature type="domain" description="AB hydrolase-1" evidence="7">
    <location>
        <begin position="134"/>
        <end position="433"/>
    </location>
</feature>
<dbReference type="Bgee" id="ENSXETG00000009273">
    <property type="expression patterns" value="Expressed in mesonephros and 12 other cell types or tissues"/>
</dbReference>
<dbReference type="PIRSF" id="PIRSF000862">
    <property type="entry name" value="Steryl_ester_lip"/>
    <property type="match status" value="1"/>
</dbReference>
<organism evidence="8">
    <name type="scientific">Xenopus tropicalis</name>
    <name type="common">Western clawed frog</name>
    <name type="synonym">Silurana tropicalis</name>
    <dbReference type="NCBI Taxonomy" id="8364"/>
    <lineage>
        <taxon>Eukaryota</taxon>
        <taxon>Metazoa</taxon>
        <taxon>Chordata</taxon>
        <taxon>Craniata</taxon>
        <taxon>Vertebrata</taxon>
        <taxon>Euteleostomi</taxon>
        <taxon>Amphibia</taxon>
        <taxon>Batrachia</taxon>
        <taxon>Anura</taxon>
        <taxon>Pipoidea</taxon>
        <taxon>Pipidae</taxon>
        <taxon>Xenopodinae</taxon>
        <taxon>Xenopus</taxon>
        <taxon>Silurana</taxon>
    </lineage>
</organism>
<dbReference type="InterPro" id="IPR029058">
    <property type="entry name" value="AB_hydrolase_fold"/>
</dbReference>
<evidence type="ECO:0000256" key="3">
    <source>
        <dbReference type="ARBA" id="ARBA00022963"/>
    </source>
</evidence>
<dbReference type="GO" id="GO:0016788">
    <property type="term" value="F:hydrolase activity, acting on ester bonds"/>
    <property type="evidence" value="ECO:0007669"/>
    <property type="project" value="InterPro"/>
</dbReference>
<evidence type="ECO:0000256" key="2">
    <source>
        <dbReference type="ARBA" id="ARBA00022729"/>
    </source>
</evidence>
<feature type="active site" description="Charge relay system" evidence="6">
    <location>
        <position position="398"/>
    </location>
</feature>